<reference evidence="1" key="1">
    <citation type="journal article" date="2015" name="Nature">
        <title>Complex archaea that bridge the gap between prokaryotes and eukaryotes.</title>
        <authorList>
            <person name="Spang A."/>
            <person name="Saw J.H."/>
            <person name="Jorgensen S.L."/>
            <person name="Zaremba-Niedzwiedzka K."/>
            <person name="Martijn J."/>
            <person name="Lind A.E."/>
            <person name="van Eijk R."/>
            <person name="Schleper C."/>
            <person name="Guy L."/>
            <person name="Ettema T.J."/>
        </authorList>
    </citation>
    <scope>NUCLEOTIDE SEQUENCE</scope>
</reference>
<sequence>MSSKVIPEDRLSDLEITKSFVIPHLISEIPNQKMIQKQYIPNLPGDEIYYPVIESFDWWEENNFNNGNYDEIYYPSDIFSILHIDPYYRNLGSHWWEEDNFNNGDDDIPPLEDNFNNGGDDDIPALIPYRKFLKDLEEIDDDIFKMEELD</sequence>
<proteinExistence type="predicted"/>
<dbReference type="AlphaFoldDB" id="A0A0F9NBE8"/>
<evidence type="ECO:0000313" key="1">
    <source>
        <dbReference type="EMBL" id="KKN15284.1"/>
    </source>
</evidence>
<protein>
    <submittedName>
        <fullName evidence="1">Uncharacterized protein</fullName>
    </submittedName>
</protein>
<organism evidence="1">
    <name type="scientific">marine sediment metagenome</name>
    <dbReference type="NCBI Taxonomy" id="412755"/>
    <lineage>
        <taxon>unclassified sequences</taxon>
        <taxon>metagenomes</taxon>
        <taxon>ecological metagenomes</taxon>
    </lineage>
</organism>
<comment type="caution">
    <text evidence="1">The sequence shown here is derived from an EMBL/GenBank/DDBJ whole genome shotgun (WGS) entry which is preliminary data.</text>
</comment>
<dbReference type="EMBL" id="LAZR01003728">
    <property type="protein sequence ID" value="KKN15284.1"/>
    <property type="molecule type" value="Genomic_DNA"/>
</dbReference>
<accession>A0A0F9NBE8</accession>
<gene>
    <name evidence="1" type="ORF">LCGC14_0987710</name>
</gene>
<name>A0A0F9NBE8_9ZZZZ</name>